<sequence length="147" mass="16935">MPHNRVEEYLCNYSCPVEATMDVIGGKWKCVIIYHLLENNVMRYNEIQRQINDAPRRTITRQLRELEQAGLIQRTVYPEVPPKVEYSLTPFGQSLEPIIRMMRDWGSEHIEEIIAYRGLDADDALPDDESAQSAAHIKLAEVNAHEG</sequence>
<dbReference type="Pfam" id="PF01638">
    <property type="entry name" value="HxlR"/>
    <property type="match status" value="1"/>
</dbReference>
<protein>
    <submittedName>
        <fullName evidence="5">Helix-turn-helix transcriptional regulator</fullName>
    </submittedName>
</protein>
<dbReference type="InterPro" id="IPR036390">
    <property type="entry name" value="WH_DNA-bd_sf"/>
</dbReference>
<accession>A0A7S8IFE6</accession>
<dbReference type="RefSeq" id="WP_195171588.1">
    <property type="nucleotide sequence ID" value="NZ_CP062983.1"/>
</dbReference>
<proteinExistence type="predicted"/>
<dbReference type="PANTHER" id="PTHR33204">
    <property type="entry name" value="TRANSCRIPTIONAL REGULATOR, MARR FAMILY"/>
    <property type="match status" value="1"/>
</dbReference>
<organism evidence="5 6">
    <name type="scientific">Phototrophicus methaneseepsis</name>
    <dbReference type="NCBI Taxonomy" id="2710758"/>
    <lineage>
        <taxon>Bacteria</taxon>
        <taxon>Bacillati</taxon>
        <taxon>Chloroflexota</taxon>
        <taxon>Candidatus Thermofontia</taxon>
        <taxon>Phototrophicales</taxon>
        <taxon>Phototrophicaceae</taxon>
        <taxon>Phototrophicus</taxon>
    </lineage>
</organism>
<evidence type="ECO:0000313" key="6">
    <source>
        <dbReference type="Proteomes" id="UP000594468"/>
    </source>
</evidence>
<evidence type="ECO:0000256" key="1">
    <source>
        <dbReference type="ARBA" id="ARBA00023015"/>
    </source>
</evidence>
<dbReference type="InterPro" id="IPR036388">
    <property type="entry name" value="WH-like_DNA-bd_sf"/>
</dbReference>
<dbReference type="InterPro" id="IPR011991">
    <property type="entry name" value="ArsR-like_HTH"/>
</dbReference>
<dbReference type="CDD" id="cd00090">
    <property type="entry name" value="HTH_ARSR"/>
    <property type="match status" value="1"/>
</dbReference>
<dbReference type="AlphaFoldDB" id="A0A7S8IFE6"/>
<gene>
    <name evidence="5" type="ORF">G4Y79_03820</name>
</gene>
<dbReference type="SUPFAM" id="SSF46785">
    <property type="entry name" value="Winged helix' DNA-binding domain"/>
    <property type="match status" value="1"/>
</dbReference>
<dbReference type="PROSITE" id="PS51118">
    <property type="entry name" value="HTH_HXLR"/>
    <property type="match status" value="1"/>
</dbReference>
<dbReference type="Proteomes" id="UP000594468">
    <property type="component" value="Chromosome"/>
</dbReference>
<reference evidence="5 6" key="1">
    <citation type="submission" date="2020-02" db="EMBL/GenBank/DDBJ databases">
        <authorList>
            <person name="Zheng R.K."/>
            <person name="Sun C.M."/>
        </authorList>
    </citation>
    <scope>NUCLEOTIDE SEQUENCE [LARGE SCALE GENOMIC DNA]</scope>
    <source>
        <strain evidence="6">rifampicinis</strain>
    </source>
</reference>
<feature type="domain" description="HTH hxlR-type" evidence="4">
    <location>
        <begin position="15"/>
        <end position="114"/>
    </location>
</feature>
<evidence type="ECO:0000256" key="2">
    <source>
        <dbReference type="ARBA" id="ARBA00023125"/>
    </source>
</evidence>
<dbReference type="PANTHER" id="PTHR33204:SF29">
    <property type="entry name" value="TRANSCRIPTIONAL REGULATOR"/>
    <property type="match status" value="1"/>
</dbReference>
<dbReference type="GO" id="GO:0003677">
    <property type="term" value="F:DNA binding"/>
    <property type="evidence" value="ECO:0007669"/>
    <property type="project" value="UniProtKB-KW"/>
</dbReference>
<evidence type="ECO:0000313" key="5">
    <source>
        <dbReference type="EMBL" id="QPC83521.1"/>
    </source>
</evidence>
<name>A0A7S8IFE6_9CHLR</name>
<dbReference type="Gene3D" id="1.10.10.10">
    <property type="entry name" value="Winged helix-like DNA-binding domain superfamily/Winged helix DNA-binding domain"/>
    <property type="match status" value="1"/>
</dbReference>
<keyword evidence="1" id="KW-0805">Transcription regulation</keyword>
<keyword evidence="2" id="KW-0238">DNA-binding</keyword>
<evidence type="ECO:0000259" key="4">
    <source>
        <dbReference type="PROSITE" id="PS51118"/>
    </source>
</evidence>
<keyword evidence="6" id="KW-1185">Reference proteome</keyword>
<dbReference type="KEGG" id="pmet:G4Y79_03820"/>
<keyword evidence="3" id="KW-0804">Transcription</keyword>
<evidence type="ECO:0000256" key="3">
    <source>
        <dbReference type="ARBA" id="ARBA00023163"/>
    </source>
</evidence>
<dbReference type="EMBL" id="CP062983">
    <property type="protein sequence ID" value="QPC83521.1"/>
    <property type="molecule type" value="Genomic_DNA"/>
</dbReference>
<dbReference type="InterPro" id="IPR002577">
    <property type="entry name" value="HTH_HxlR"/>
</dbReference>